<dbReference type="Proteomes" id="UP000593686">
    <property type="component" value="Genome"/>
</dbReference>
<evidence type="ECO:0000313" key="7">
    <source>
        <dbReference type="EMBL" id="QOR59385.1"/>
    </source>
</evidence>
<evidence type="ECO:0000256" key="2">
    <source>
        <dbReference type="ARBA" id="ARBA00022722"/>
    </source>
</evidence>
<dbReference type="SUPFAM" id="SSF54786">
    <property type="entry name" value="YcfA/nrd intein domain"/>
    <property type="match status" value="1"/>
</dbReference>
<dbReference type="KEGG" id="vg:65129947"/>
<dbReference type="RefSeq" id="YP_010111543.1">
    <property type="nucleotide sequence ID" value="NC_055882.1"/>
</dbReference>
<organism evidence="7 8">
    <name type="scientific">uncultured phage cr116_1</name>
    <dbReference type="NCBI Taxonomy" id="2772073"/>
    <lineage>
        <taxon>Viruses</taxon>
        <taxon>Duplodnaviria</taxon>
        <taxon>Heunggongvirae</taxon>
        <taxon>Uroviricota</taxon>
        <taxon>Caudoviricetes</taxon>
        <taxon>Crassvirales</taxon>
        <taxon>Steigviridae</taxon>
        <taxon>Asinivirinae</taxon>
        <taxon>Pamirivirus</taxon>
        <taxon>Pamirivirus faecium</taxon>
    </lineage>
</organism>
<keyword evidence="3" id="KW-0255">Endonuclease</keyword>
<evidence type="ECO:0000256" key="4">
    <source>
        <dbReference type="ARBA" id="ARBA00022801"/>
    </source>
</evidence>
<protein>
    <submittedName>
        <fullName evidence="7">mRNAse</fullName>
    </submittedName>
</protein>
<dbReference type="InterPro" id="IPR038570">
    <property type="entry name" value="HicA_sf"/>
</dbReference>
<name>A0A7M1RY68_9CAUD</name>
<evidence type="ECO:0000313" key="8">
    <source>
        <dbReference type="Proteomes" id="UP000593686"/>
    </source>
</evidence>
<sequence length="67" mass="7990">MKQYTQLEFIRVVEKNGFSYSRHSGDHAIYVNDKGRHISIPHKLESVIARRLIKENNLDINIKRRKK</sequence>
<evidence type="ECO:0000256" key="3">
    <source>
        <dbReference type="ARBA" id="ARBA00022759"/>
    </source>
</evidence>
<evidence type="ECO:0000256" key="1">
    <source>
        <dbReference type="ARBA" id="ARBA00022649"/>
    </source>
</evidence>
<dbReference type="GO" id="GO:0003729">
    <property type="term" value="F:mRNA binding"/>
    <property type="evidence" value="ECO:0007669"/>
    <property type="project" value="InterPro"/>
</dbReference>
<dbReference type="GO" id="GO:0016787">
    <property type="term" value="F:hydrolase activity"/>
    <property type="evidence" value="ECO:0007669"/>
    <property type="project" value="UniProtKB-KW"/>
</dbReference>
<evidence type="ECO:0000256" key="5">
    <source>
        <dbReference type="ARBA" id="ARBA00022884"/>
    </source>
</evidence>
<keyword evidence="5" id="KW-0694">RNA-binding</keyword>
<accession>A0A7M1RY68</accession>
<dbReference type="GeneID" id="65129947"/>
<keyword evidence="8" id="KW-1185">Reference proteome</keyword>
<proteinExistence type="predicted"/>
<dbReference type="EMBL" id="MT774389">
    <property type="protein sequence ID" value="QOR59385.1"/>
    <property type="molecule type" value="Genomic_DNA"/>
</dbReference>
<dbReference type="GO" id="GO:0004519">
    <property type="term" value="F:endonuclease activity"/>
    <property type="evidence" value="ECO:0007669"/>
    <property type="project" value="UniProtKB-KW"/>
</dbReference>
<evidence type="ECO:0000256" key="6">
    <source>
        <dbReference type="ARBA" id="ARBA00023016"/>
    </source>
</evidence>
<reference evidence="7 8" key="1">
    <citation type="submission" date="2020-07" db="EMBL/GenBank/DDBJ databases">
        <title>Taxonomic proposal: Crassvirales, a new order of highly abundant and diverse bacterial viruses.</title>
        <authorList>
            <person name="Shkoporov A.N."/>
            <person name="Stockdale S.R."/>
            <person name="Guerin E."/>
            <person name="Ross R.P."/>
            <person name="Hill C."/>
        </authorList>
    </citation>
    <scope>NUCLEOTIDE SEQUENCE [LARGE SCALE GENOMIC DNA]</scope>
</reference>
<keyword evidence="4" id="KW-0378">Hydrolase</keyword>
<keyword evidence="1" id="KW-1277">Toxin-antitoxin system</keyword>
<keyword evidence="6" id="KW-0346">Stress response</keyword>
<dbReference type="Gene3D" id="3.30.920.30">
    <property type="entry name" value="Hypothetical protein"/>
    <property type="match status" value="1"/>
</dbReference>
<dbReference type="InterPro" id="IPR012933">
    <property type="entry name" value="HicA_mRNA_interferase"/>
</dbReference>
<dbReference type="Pfam" id="PF07927">
    <property type="entry name" value="HicA_toxin"/>
    <property type="match status" value="1"/>
</dbReference>
<keyword evidence="2" id="KW-0540">Nuclease</keyword>